<dbReference type="STRING" id="556484.B7FUI2"/>
<gene>
    <name evidence="2" type="ORF">PHATRDRAFT_44561</name>
</gene>
<feature type="region of interest" description="Disordered" evidence="1">
    <location>
        <begin position="319"/>
        <end position="439"/>
    </location>
</feature>
<organism evidence="2 3">
    <name type="scientific">Phaeodactylum tricornutum (strain CCAP 1055/1)</name>
    <dbReference type="NCBI Taxonomy" id="556484"/>
    <lineage>
        <taxon>Eukaryota</taxon>
        <taxon>Sar</taxon>
        <taxon>Stramenopiles</taxon>
        <taxon>Ochrophyta</taxon>
        <taxon>Bacillariophyta</taxon>
        <taxon>Bacillariophyceae</taxon>
        <taxon>Bacillariophycidae</taxon>
        <taxon>Naviculales</taxon>
        <taxon>Phaeodactylaceae</taxon>
        <taxon>Phaeodactylum</taxon>
    </lineage>
</organism>
<evidence type="ECO:0008006" key="4">
    <source>
        <dbReference type="Google" id="ProtNLM"/>
    </source>
</evidence>
<dbReference type="AlphaFoldDB" id="B7FUI2"/>
<dbReference type="eggNOG" id="KOG2428">
    <property type="taxonomic scope" value="Eukaryota"/>
</dbReference>
<evidence type="ECO:0000256" key="1">
    <source>
        <dbReference type="SAM" id="MobiDB-lite"/>
    </source>
</evidence>
<dbReference type="OrthoDB" id="20844at2759"/>
<dbReference type="GO" id="GO:1990269">
    <property type="term" value="F:RNA polymerase II C-terminal domain phosphoserine binding"/>
    <property type="evidence" value="ECO:0007669"/>
    <property type="project" value="TreeGrafter"/>
</dbReference>
<feature type="compositionally biased region" description="Polar residues" evidence="1">
    <location>
        <begin position="34"/>
        <end position="46"/>
    </location>
</feature>
<evidence type="ECO:0000313" key="3">
    <source>
        <dbReference type="Proteomes" id="UP000000759"/>
    </source>
</evidence>
<accession>B7FUI2</accession>
<sequence length="439" mass="48875">MSTKELFGDSSSDDDDDVADNANPPQAAPPVSERATSPRLSTPTHTTDAHNALDDSDNDEGDVEFDDRGTVVGLSSTTIAGDQINTPTRNTTDPDQAGTQARDNDEDAPTDAGPRIAASQLYLQQEPKISENIALHMTKLPNLVGIQTQAFDPDTYHPAMEEDDFGQSVYNLVRWRYRKDDTGNYVRDEQDRLLRESNSRLVQWEDGSYTLHIGNEAFEIDALKTAANGFPGLNGFIYRTQKAVLKTADDNERAAGTVLECVGAVATRMTIRPSSLQSEAHKSLTVGIRQKTMKKARIAEYVTQEDPEKAKQDRIKVKQDLEKVSARKRSGYSQAGGRTARPRMSRSYLEEEEDGDYDTFNIKDTKRRIRDADEELKEYGDDDDSSSEDDEYDQTFSKRSNMRGASTAAATAQPKKESDEEIVVDDEEEDDDEDMDSPL</sequence>
<feature type="compositionally biased region" description="Low complexity" evidence="1">
    <location>
        <begin position="20"/>
        <end position="32"/>
    </location>
</feature>
<reference evidence="2 3" key="1">
    <citation type="journal article" date="2008" name="Nature">
        <title>The Phaeodactylum genome reveals the evolutionary history of diatom genomes.</title>
        <authorList>
            <person name="Bowler C."/>
            <person name="Allen A.E."/>
            <person name="Badger J.H."/>
            <person name="Grimwood J."/>
            <person name="Jabbari K."/>
            <person name="Kuo A."/>
            <person name="Maheswari U."/>
            <person name="Martens C."/>
            <person name="Maumus F."/>
            <person name="Otillar R.P."/>
            <person name="Rayko E."/>
            <person name="Salamov A."/>
            <person name="Vandepoele K."/>
            <person name="Beszteri B."/>
            <person name="Gruber A."/>
            <person name="Heijde M."/>
            <person name="Katinka M."/>
            <person name="Mock T."/>
            <person name="Valentin K."/>
            <person name="Verret F."/>
            <person name="Berges J.A."/>
            <person name="Brownlee C."/>
            <person name="Cadoret J.P."/>
            <person name="Chiovitti A."/>
            <person name="Choi C.J."/>
            <person name="Coesel S."/>
            <person name="De Martino A."/>
            <person name="Detter J.C."/>
            <person name="Durkin C."/>
            <person name="Falciatore A."/>
            <person name="Fournet J."/>
            <person name="Haruta M."/>
            <person name="Huysman M.J."/>
            <person name="Jenkins B.D."/>
            <person name="Jiroutova K."/>
            <person name="Jorgensen R.E."/>
            <person name="Joubert Y."/>
            <person name="Kaplan A."/>
            <person name="Kroger N."/>
            <person name="Kroth P.G."/>
            <person name="La Roche J."/>
            <person name="Lindquist E."/>
            <person name="Lommer M."/>
            <person name="Martin-Jezequel V."/>
            <person name="Lopez P.J."/>
            <person name="Lucas S."/>
            <person name="Mangogna M."/>
            <person name="McGinnis K."/>
            <person name="Medlin L.K."/>
            <person name="Montsant A."/>
            <person name="Oudot-Le Secq M.P."/>
            <person name="Napoli C."/>
            <person name="Obornik M."/>
            <person name="Parker M.S."/>
            <person name="Petit J.L."/>
            <person name="Porcel B.M."/>
            <person name="Poulsen N."/>
            <person name="Robison M."/>
            <person name="Rychlewski L."/>
            <person name="Rynearson T.A."/>
            <person name="Schmutz J."/>
            <person name="Shapiro H."/>
            <person name="Siaut M."/>
            <person name="Stanley M."/>
            <person name="Sussman M.R."/>
            <person name="Taylor A.R."/>
            <person name="Vardi A."/>
            <person name="von Dassow P."/>
            <person name="Vyverman W."/>
            <person name="Willis A."/>
            <person name="Wyrwicz L.S."/>
            <person name="Rokhsar D.S."/>
            <person name="Weissenbach J."/>
            <person name="Armbrust E.V."/>
            <person name="Green B.R."/>
            <person name="Van de Peer Y."/>
            <person name="Grigoriev I.V."/>
        </authorList>
    </citation>
    <scope>NUCLEOTIDE SEQUENCE [LARGE SCALE GENOMIC DNA]</scope>
    <source>
        <strain evidence="2 3">CCAP 1055/1</strain>
    </source>
</reference>
<feature type="compositionally biased region" description="Polar residues" evidence="1">
    <location>
        <begin position="73"/>
        <end position="101"/>
    </location>
</feature>
<feature type="region of interest" description="Disordered" evidence="1">
    <location>
        <begin position="1"/>
        <end position="113"/>
    </location>
</feature>
<dbReference type="InParanoid" id="B7FUI2"/>
<dbReference type="EMBL" id="CM000607">
    <property type="protein sequence ID" value="EEC50264.1"/>
    <property type="molecule type" value="Genomic_DNA"/>
</dbReference>
<feature type="compositionally biased region" description="Acidic residues" evidence="1">
    <location>
        <begin position="54"/>
        <end position="65"/>
    </location>
</feature>
<reference evidence="3" key="2">
    <citation type="submission" date="2008-08" db="EMBL/GenBank/DDBJ databases">
        <authorList>
            <consortium name="Diatom Consortium"/>
            <person name="Grigoriev I."/>
            <person name="Grimwood J."/>
            <person name="Kuo A."/>
            <person name="Otillar R.P."/>
            <person name="Salamov A."/>
            <person name="Detter J.C."/>
            <person name="Lindquist E."/>
            <person name="Shapiro H."/>
            <person name="Lucas S."/>
            <person name="Glavina del Rio T."/>
            <person name="Pitluck S."/>
            <person name="Rokhsar D."/>
            <person name="Bowler C."/>
        </authorList>
    </citation>
    <scope>GENOME REANNOTATION</scope>
    <source>
        <strain evidence="3">CCAP 1055/1</strain>
    </source>
</reference>
<dbReference type="GO" id="GO:0006368">
    <property type="term" value="P:transcription elongation by RNA polymerase II"/>
    <property type="evidence" value="ECO:0007669"/>
    <property type="project" value="InterPro"/>
</dbReference>
<keyword evidence="3" id="KW-1185">Reference proteome</keyword>
<dbReference type="RefSeq" id="XP_002178599.1">
    <property type="nucleotide sequence ID" value="XM_002178563.1"/>
</dbReference>
<feature type="non-terminal residue" evidence="2">
    <location>
        <position position="439"/>
    </location>
</feature>
<proteinExistence type="predicted"/>
<dbReference type="GO" id="GO:0016593">
    <property type="term" value="C:Cdc73/Paf1 complex"/>
    <property type="evidence" value="ECO:0007669"/>
    <property type="project" value="InterPro"/>
</dbReference>
<dbReference type="Pfam" id="PF04004">
    <property type="entry name" value="Leo1"/>
    <property type="match status" value="1"/>
</dbReference>
<protein>
    <recommendedName>
        <fullName evidence="4">RNA polymerase-associated protein LEO1</fullName>
    </recommendedName>
</protein>
<dbReference type="GeneID" id="7198081"/>
<name>B7FUI2_PHATC</name>
<feature type="compositionally biased region" description="Acidic residues" evidence="1">
    <location>
        <begin position="372"/>
        <end position="393"/>
    </location>
</feature>
<dbReference type="GO" id="GO:0032968">
    <property type="term" value="P:positive regulation of transcription elongation by RNA polymerase II"/>
    <property type="evidence" value="ECO:0007669"/>
    <property type="project" value="TreeGrafter"/>
</dbReference>
<dbReference type="HOGENOM" id="CLU_599177_0_0_1"/>
<feature type="compositionally biased region" description="Acidic residues" evidence="1">
    <location>
        <begin position="419"/>
        <end position="439"/>
    </location>
</feature>
<dbReference type="KEGG" id="pti:PHATRDRAFT_44561"/>
<dbReference type="InterPro" id="IPR007149">
    <property type="entry name" value="Leo1"/>
</dbReference>
<dbReference type="PaxDb" id="2850-Phatr44561"/>
<dbReference type="PANTHER" id="PTHR23146">
    <property type="entry name" value="LEO1 PROTEIN"/>
    <property type="match status" value="1"/>
</dbReference>
<dbReference type="Proteomes" id="UP000000759">
    <property type="component" value="Chromosome 4"/>
</dbReference>
<evidence type="ECO:0000313" key="2">
    <source>
        <dbReference type="EMBL" id="EEC50264.1"/>
    </source>
</evidence>
<dbReference type="PANTHER" id="PTHR23146:SF0">
    <property type="entry name" value="RNA POLYMERASE-ASSOCIATED PROTEIN LEO1"/>
    <property type="match status" value="1"/>
</dbReference>